<evidence type="ECO:0000313" key="1">
    <source>
        <dbReference type="EMBL" id="VDO57900.1"/>
    </source>
</evidence>
<accession>A0A0N4WVS8</accession>
<reference evidence="3" key="1">
    <citation type="submission" date="2017-02" db="UniProtKB">
        <authorList>
            <consortium name="WormBaseParasite"/>
        </authorList>
    </citation>
    <scope>IDENTIFICATION</scope>
</reference>
<organism evidence="3">
    <name type="scientific">Haemonchus placei</name>
    <name type="common">Barber's pole worm</name>
    <dbReference type="NCBI Taxonomy" id="6290"/>
    <lineage>
        <taxon>Eukaryota</taxon>
        <taxon>Metazoa</taxon>
        <taxon>Ecdysozoa</taxon>
        <taxon>Nematoda</taxon>
        <taxon>Chromadorea</taxon>
        <taxon>Rhabditida</taxon>
        <taxon>Rhabditina</taxon>
        <taxon>Rhabditomorpha</taxon>
        <taxon>Strongyloidea</taxon>
        <taxon>Trichostrongylidae</taxon>
        <taxon>Haemonchus</taxon>
    </lineage>
</organism>
<dbReference type="OrthoDB" id="5873175at2759"/>
<dbReference type="WBParaSite" id="HPLM_0001581301-mRNA-1">
    <property type="protein sequence ID" value="HPLM_0001581301-mRNA-1"/>
    <property type="gene ID" value="HPLM_0001581301"/>
</dbReference>
<dbReference type="EMBL" id="UZAF01019134">
    <property type="protein sequence ID" value="VDO57900.1"/>
    <property type="molecule type" value="Genomic_DNA"/>
</dbReference>
<evidence type="ECO:0000313" key="3">
    <source>
        <dbReference type="WBParaSite" id="HPLM_0001581301-mRNA-1"/>
    </source>
</evidence>
<dbReference type="AlphaFoldDB" id="A0A0N4WVS8"/>
<evidence type="ECO:0000313" key="2">
    <source>
        <dbReference type="Proteomes" id="UP000268014"/>
    </source>
</evidence>
<keyword evidence="2" id="KW-1185">Reference proteome</keyword>
<proteinExistence type="predicted"/>
<sequence>MTEYLSGLKLARECIVEQGEKYRARAKDCYDRHWKTEKSTKFKIEDRVYVHVPAEKGASKHPKLTVPWSGPYRVIAVTSNSATVTEIGTDKGCPGVMAHGEQYLACHVAVEWSNIVREPPLPEP</sequence>
<gene>
    <name evidence="1" type="ORF">HPLM_LOCUS15805</name>
</gene>
<protein>
    <submittedName>
        <fullName evidence="3">Reverse transcriptase domain-containing protein</fullName>
    </submittedName>
</protein>
<dbReference type="Proteomes" id="UP000268014">
    <property type="component" value="Unassembled WGS sequence"/>
</dbReference>
<reference evidence="1 2" key="2">
    <citation type="submission" date="2018-11" db="EMBL/GenBank/DDBJ databases">
        <authorList>
            <consortium name="Pathogen Informatics"/>
        </authorList>
    </citation>
    <scope>NUCLEOTIDE SEQUENCE [LARGE SCALE GENOMIC DNA]</scope>
    <source>
        <strain evidence="1 2">MHpl1</strain>
    </source>
</reference>
<name>A0A0N4WVS8_HAEPC</name>